<feature type="region of interest" description="Disordered" evidence="1">
    <location>
        <begin position="1"/>
        <end position="20"/>
    </location>
</feature>
<dbReference type="EMBL" id="JBFAQK010000080">
    <property type="protein sequence ID" value="MEV4685471.1"/>
    <property type="molecule type" value="Genomic_DNA"/>
</dbReference>
<accession>A0ABV3I3P0</accession>
<feature type="compositionally biased region" description="Basic and acidic residues" evidence="1">
    <location>
        <begin position="1"/>
        <end position="17"/>
    </location>
</feature>
<feature type="non-terminal residue" evidence="2">
    <location>
        <position position="1"/>
    </location>
</feature>
<sequence>GEYDRPHEEPHADECLAKEGLTNDEIKTVTLTVVPPVNTEQALRRAPEPPGFTPGLKWAGRNVRR</sequence>
<gene>
    <name evidence="2" type="ORF">AB0K36_32425</name>
</gene>
<feature type="region of interest" description="Disordered" evidence="1">
    <location>
        <begin position="40"/>
        <end position="65"/>
    </location>
</feature>
<organism evidence="2 3">
    <name type="scientific">Streptomyces kurssanovii</name>
    <dbReference type="NCBI Taxonomy" id="67312"/>
    <lineage>
        <taxon>Bacteria</taxon>
        <taxon>Bacillati</taxon>
        <taxon>Actinomycetota</taxon>
        <taxon>Actinomycetes</taxon>
        <taxon>Kitasatosporales</taxon>
        <taxon>Streptomycetaceae</taxon>
        <taxon>Streptomyces</taxon>
    </lineage>
</organism>
<comment type="caution">
    <text evidence="2">The sequence shown here is derived from an EMBL/GenBank/DDBJ whole genome shotgun (WGS) entry which is preliminary data.</text>
</comment>
<name>A0ABV3I3P0_9ACTN</name>
<dbReference type="Proteomes" id="UP001552521">
    <property type="component" value="Unassembled WGS sequence"/>
</dbReference>
<reference evidence="2 3" key="1">
    <citation type="submission" date="2024-06" db="EMBL/GenBank/DDBJ databases">
        <title>The Natural Products Discovery Center: Release of the First 8490 Sequenced Strains for Exploring Actinobacteria Biosynthetic Diversity.</title>
        <authorList>
            <person name="Kalkreuter E."/>
            <person name="Kautsar S.A."/>
            <person name="Yang D."/>
            <person name="Bader C.D."/>
            <person name="Teijaro C.N."/>
            <person name="Fluegel L."/>
            <person name="Davis C.M."/>
            <person name="Simpson J.R."/>
            <person name="Lauterbach L."/>
            <person name="Steele A.D."/>
            <person name="Gui C."/>
            <person name="Meng S."/>
            <person name="Li G."/>
            <person name="Viehrig K."/>
            <person name="Ye F."/>
            <person name="Su P."/>
            <person name="Kiefer A.F."/>
            <person name="Nichols A."/>
            <person name="Cepeda A.J."/>
            <person name="Yan W."/>
            <person name="Fan B."/>
            <person name="Jiang Y."/>
            <person name="Adhikari A."/>
            <person name="Zheng C.-J."/>
            <person name="Schuster L."/>
            <person name="Cowan T.M."/>
            <person name="Smanski M.J."/>
            <person name="Chevrette M.G."/>
            <person name="De Carvalho L.P.S."/>
            <person name="Shen B."/>
        </authorList>
    </citation>
    <scope>NUCLEOTIDE SEQUENCE [LARGE SCALE GENOMIC DNA]</scope>
    <source>
        <strain evidence="2 3">NPDC049344</strain>
    </source>
</reference>
<evidence type="ECO:0000256" key="1">
    <source>
        <dbReference type="SAM" id="MobiDB-lite"/>
    </source>
</evidence>
<evidence type="ECO:0000313" key="2">
    <source>
        <dbReference type="EMBL" id="MEV4685471.1"/>
    </source>
</evidence>
<proteinExistence type="predicted"/>
<evidence type="ECO:0000313" key="3">
    <source>
        <dbReference type="Proteomes" id="UP001552521"/>
    </source>
</evidence>
<keyword evidence="3" id="KW-1185">Reference proteome</keyword>
<protein>
    <submittedName>
        <fullName evidence="2">Uncharacterized protein</fullName>
    </submittedName>
</protein>